<dbReference type="Pfam" id="PF12451">
    <property type="entry name" value="VPS11_C"/>
    <property type="match status" value="1"/>
</dbReference>
<sequence length="1014" mass="115758">MAFLEWRKFNFFDVKPNIDKGRISDLFKDSEIIVATSGNNEIVLGDSLGQIHLVSRTWEITTFRGYELRVTLAQHLRNSTLLITIGEDEAGVNPVIKVWNTNRNKHGVPHCCRISRAIPGNKPVAATALCVHDGLQLMAVGFADGSLVLYRGDITRDRGSKQKLLRDVSSTVTGLAFKTTASATLLFVGTESSVCVFNVTHKDREQKCNLDTIGCAKRCSVLAESIQESHFMVARNDAIYCYTSDGRGPCFAVEGEKVLLEWFRSYLIIISTPTRPSIQNLSGSSSTQGHSLTILDIQNKFIVFSMAMEKIKAVLIEWGGLYLLDGNNNMYHLDEKDLQSKLLLLFKKNLYDVAIRIAKSQQYDADGLVDIFRQYGDHLYTKGDYWGAIEQYAKTIGRLEPSYVIRKFLDSQHIEKLTSYLQTIHKQGQATEDHTTLLLNCYTKLNKPENLKEFILLKDRDLDFDVDIAIKVCRQASPQEALTMAKRHKKHDLYIKIEIEDYQRYKEALEYISELDFEDAEVYMKKYGQVLIQYSPLESTAFLKRLCTNFSSEKSTNLDAVMAQAQRSDPEDYIHLFLNNSEFLVDFLEHLIADGCILSTPVYDTLIEHYLHVWTSLKVDLEKGKYGQKILKLMQNSEIKYDKSQALVICHMHKFSDGVLYLYEEEKLYQQILRYHFSHGDASAVLTCCRRFGHQEPTLWIQALWLCIRESKNLSTELLPEILKVIAKDRLLSPQIIIEAIGTSDADIKLSHLRSYIINELKNENEITGTDTKLTNNYQSDTQKLKQQLESLKNGVSVIQGSRCAACHHQLELPSVHFLCQHSYHQHCFQSFSDNENECPACVPENKNLLELLKAQEYNKDLHETFHAQLEKVHDGFTVAAEYFGRGVFKKVTIVTDTPTTVARNYDHINISQPKLEVQTYGPGAEARLRQAENKRSGGIPIASTPEGRVRQRERQYNTKAKYADSAKPQKSEAGLNPFETEYDETKNPFLDEELDETNPFKDDYDKNLNPFES</sequence>
<evidence type="ECO:0000256" key="1">
    <source>
        <dbReference type="ARBA" id="ARBA00004371"/>
    </source>
</evidence>
<organism evidence="16">
    <name type="scientific">Photinus pyralis</name>
    <name type="common">Common eastern firefly</name>
    <name type="synonym">Lampyris pyralis</name>
    <dbReference type="NCBI Taxonomy" id="7054"/>
    <lineage>
        <taxon>Eukaryota</taxon>
        <taxon>Metazoa</taxon>
        <taxon>Ecdysozoa</taxon>
        <taxon>Arthropoda</taxon>
        <taxon>Hexapoda</taxon>
        <taxon>Insecta</taxon>
        <taxon>Pterygota</taxon>
        <taxon>Neoptera</taxon>
        <taxon>Endopterygota</taxon>
        <taxon>Coleoptera</taxon>
        <taxon>Polyphaga</taxon>
        <taxon>Elateriformia</taxon>
        <taxon>Elateroidea</taxon>
        <taxon>Lampyridae</taxon>
        <taxon>Lampyrinae</taxon>
        <taxon>Photinus</taxon>
    </lineage>
</organism>
<dbReference type="GO" id="GO:0007033">
    <property type="term" value="P:vacuole organization"/>
    <property type="evidence" value="ECO:0007669"/>
    <property type="project" value="TreeGrafter"/>
</dbReference>
<dbReference type="PIRSF" id="PIRSF007860">
    <property type="entry name" value="VPS11"/>
    <property type="match status" value="1"/>
</dbReference>
<dbReference type="Pfam" id="PF23341">
    <property type="entry name" value="PEP5_VPS11_N"/>
    <property type="match status" value="1"/>
</dbReference>
<name>A0A1Y1K3U0_PHOPY</name>
<protein>
    <recommendedName>
        <fullName evidence="11">Vacuolar protein sorting-associated protein 11 homolog</fullName>
    </recommendedName>
</protein>
<evidence type="ECO:0000259" key="15">
    <source>
        <dbReference type="PROSITE" id="PS50089"/>
    </source>
</evidence>
<reference evidence="16" key="1">
    <citation type="journal article" date="2016" name="Sci. Rep.">
        <title>Molecular characterization of firefly nuptial gifts: a multi-omics approach sheds light on postcopulatory sexual selection.</title>
        <authorList>
            <person name="Al-Wathiqui N."/>
            <person name="Fallon T.R."/>
            <person name="South A."/>
            <person name="Weng J.K."/>
            <person name="Lewis S.M."/>
        </authorList>
    </citation>
    <scope>NUCLEOTIDE SEQUENCE</scope>
</reference>
<gene>
    <name evidence="17" type="ORF">PPYR_12682</name>
</gene>
<dbReference type="GO" id="GO:0008270">
    <property type="term" value="F:zinc ion binding"/>
    <property type="evidence" value="ECO:0007669"/>
    <property type="project" value="UniProtKB-KW"/>
</dbReference>
<evidence type="ECO:0000313" key="16">
    <source>
        <dbReference type="EMBL" id="JAV54780.1"/>
    </source>
</evidence>
<evidence type="ECO:0000313" key="18">
    <source>
        <dbReference type="Proteomes" id="UP000327044"/>
    </source>
</evidence>
<feature type="repeat" description="CHCR" evidence="13">
    <location>
        <begin position="392"/>
        <end position="540"/>
    </location>
</feature>
<dbReference type="SUPFAM" id="SSF57850">
    <property type="entry name" value="RING/U-box"/>
    <property type="match status" value="1"/>
</dbReference>
<dbReference type="PANTHER" id="PTHR23323">
    <property type="entry name" value="VACUOLAR PROTEIN SORTING-ASSOCIATED PROTEIN"/>
    <property type="match status" value="1"/>
</dbReference>
<dbReference type="InterPro" id="IPR013083">
    <property type="entry name" value="Znf_RING/FYVE/PHD"/>
</dbReference>
<evidence type="ECO:0000256" key="5">
    <source>
        <dbReference type="ARBA" id="ARBA00022723"/>
    </source>
</evidence>
<evidence type="ECO:0000256" key="9">
    <source>
        <dbReference type="ARBA" id="ARBA00023136"/>
    </source>
</evidence>
<evidence type="ECO:0000256" key="7">
    <source>
        <dbReference type="ARBA" id="ARBA00022833"/>
    </source>
</evidence>
<comment type="subcellular location">
    <subcellularLocation>
        <location evidence="2">Late endosome membrane</location>
        <topology evidence="2">Peripheral membrane protein</topology>
        <orientation evidence="2">Cytoplasmic side</orientation>
    </subcellularLocation>
    <subcellularLocation>
        <location evidence="1">Lysosome</location>
    </subcellularLocation>
</comment>
<evidence type="ECO:0000256" key="14">
    <source>
        <dbReference type="SAM" id="MobiDB-lite"/>
    </source>
</evidence>
<dbReference type="GO" id="GO:0031902">
    <property type="term" value="C:late endosome membrane"/>
    <property type="evidence" value="ECO:0007669"/>
    <property type="project" value="UniProtKB-SubCell"/>
</dbReference>
<feature type="domain" description="RING-type" evidence="15">
    <location>
        <begin position="804"/>
        <end position="842"/>
    </location>
</feature>
<dbReference type="InterPro" id="IPR011990">
    <property type="entry name" value="TPR-like_helical_dom_sf"/>
</dbReference>
<evidence type="ECO:0000256" key="11">
    <source>
        <dbReference type="PIRNR" id="PIRNR007860"/>
    </source>
</evidence>
<dbReference type="SUPFAM" id="SSF50978">
    <property type="entry name" value="WD40 repeat-like"/>
    <property type="match status" value="1"/>
</dbReference>
<evidence type="ECO:0000256" key="6">
    <source>
        <dbReference type="ARBA" id="ARBA00022771"/>
    </source>
</evidence>
<dbReference type="GO" id="GO:0006904">
    <property type="term" value="P:vesicle docking involved in exocytosis"/>
    <property type="evidence" value="ECO:0007669"/>
    <property type="project" value="TreeGrafter"/>
</dbReference>
<evidence type="ECO:0000256" key="3">
    <source>
        <dbReference type="ARBA" id="ARBA00007070"/>
    </source>
</evidence>
<dbReference type="PANTHER" id="PTHR23323:SF24">
    <property type="entry name" value="VACUOLAR PROTEIN SORTING-ASSOCIATED PROTEIN 11 HOMOLOG"/>
    <property type="match status" value="1"/>
</dbReference>
<dbReference type="CDD" id="cd16688">
    <property type="entry name" value="RING-H2_Vps11"/>
    <property type="match status" value="1"/>
</dbReference>
<dbReference type="InterPro" id="IPR015943">
    <property type="entry name" value="WD40/YVTN_repeat-like_dom_sf"/>
</dbReference>
<keyword evidence="18" id="KW-1185">Reference proteome</keyword>
<dbReference type="GO" id="GO:0005764">
    <property type="term" value="C:lysosome"/>
    <property type="evidence" value="ECO:0007669"/>
    <property type="project" value="UniProtKB-SubCell"/>
</dbReference>
<evidence type="ECO:0000256" key="4">
    <source>
        <dbReference type="ARBA" id="ARBA00022448"/>
    </source>
</evidence>
<keyword evidence="6 12" id="KW-0863">Zinc-finger</keyword>
<reference evidence="17" key="3">
    <citation type="submission" date="2019-08" db="EMBL/GenBank/DDBJ databases">
        <authorList>
            <consortium name="Photinus pyralis genome working group"/>
            <person name="Fallon T.R."/>
            <person name="Sander Lower S.E."/>
            <person name="Weng J.-K."/>
        </authorList>
    </citation>
    <scope>NUCLEOTIDE SEQUENCE</scope>
    <source>
        <strain evidence="17">1611_PpyrPB1</strain>
        <tissue evidence="17">Whole body</tissue>
    </source>
</reference>
<dbReference type="InterPro" id="IPR036322">
    <property type="entry name" value="WD40_repeat_dom_sf"/>
</dbReference>
<evidence type="ECO:0000256" key="8">
    <source>
        <dbReference type="ARBA" id="ARBA00022927"/>
    </source>
</evidence>
<dbReference type="Gene3D" id="3.30.40.10">
    <property type="entry name" value="Zinc/RING finger domain, C3HC4 (zinc finger)"/>
    <property type="match status" value="1"/>
</dbReference>
<evidence type="ECO:0000256" key="2">
    <source>
        <dbReference type="ARBA" id="ARBA00004492"/>
    </source>
</evidence>
<dbReference type="Pfam" id="PF23356">
    <property type="entry name" value="TPR_PEP5_VPS11"/>
    <property type="match status" value="1"/>
</dbReference>
<dbReference type="Proteomes" id="UP000327044">
    <property type="component" value="Unassembled WGS sequence"/>
</dbReference>
<dbReference type="GO" id="GO:0048284">
    <property type="term" value="P:organelle fusion"/>
    <property type="evidence" value="ECO:0007669"/>
    <property type="project" value="TreeGrafter"/>
</dbReference>
<keyword evidence="8" id="KW-0653">Protein transport</keyword>
<keyword evidence="9 11" id="KW-0472">Membrane</keyword>
<comment type="similarity">
    <text evidence="3 11">Belongs to the VPS11 family.</text>
</comment>
<dbReference type="PROSITE" id="PS50236">
    <property type="entry name" value="CHCR"/>
    <property type="match status" value="1"/>
</dbReference>
<keyword evidence="7" id="KW-0862">Zinc</keyword>
<dbReference type="EMBL" id="VVIM01000009">
    <property type="protein sequence ID" value="KAB0793062.1"/>
    <property type="molecule type" value="Genomic_DNA"/>
</dbReference>
<keyword evidence="4" id="KW-0813">Transport</keyword>
<dbReference type="GO" id="GO:0006886">
    <property type="term" value="P:intracellular protein transport"/>
    <property type="evidence" value="ECO:0007669"/>
    <property type="project" value="UniProtKB-UniRule"/>
</dbReference>
<feature type="compositionally biased region" description="Basic and acidic residues" evidence="14">
    <location>
        <begin position="948"/>
        <end position="971"/>
    </location>
</feature>
<dbReference type="GO" id="GO:0007032">
    <property type="term" value="P:endosome organization"/>
    <property type="evidence" value="ECO:0007669"/>
    <property type="project" value="TreeGrafter"/>
</dbReference>
<dbReference type="PROSITE" id="PS50089">
    <property type="entry name" value="ZF_RING_2"/>
    <property type="match status" value="1"/>
</dbReference>
<dbReference type="InterPro" id="IPR000547">
    <property type="entry name" value="Clathrin_H-chain/VPS_repeat"/>
</dbReference>
<dbReference type="OrthoDB" id="26184at2759"/>
<dbReference type="InterPro" id="IPR057307">
    <property type="entry name" value="PEP5_VPS11_N"/>
</dbReference>
<dbReference type="InterPro" id="IPR057308">
    <property type="entry name" value="CHCR_PEP5_VPS11"/>
</dbReference>
<evidence type="ECO:0000256" key="13">
    <source>
        <dbReference type="PROSITE-ProRule" id="PRU01006"/>
    </source>
</evidence>
<dbReference type="InParanoid" id="A0A1Y1K3U0"/>
<evidence type="ECO:0000256" key="10">
    <source>
        <dbReference type="ARBA" id="ARBA00023228"/>
    </source>
</evidence>
<dbReference type="FunCoup" id="A0A1Y1K3U0">
    <property type="interactions" value="1091"/>
</dbReference>
<dbReference type="FunFam" id="2.130.10.10:FF:002146">
    <property type="entry name" value="E3 ubiquitin-protein ligase PEP5"/>
    <property type="match status" value="1"/>
</dbReference>
<evidence type="ECO:0000313" key="17">
    <source>
        <dbReference type="EMBL" id="KAB0793062.1"/>
    </source>
</evidence>
<dbReference type="EMBL" id="GEZM01096588">
    <property type="protein sequence ID" value="JAV54780.1"/>
    <property type="molecule type" value="Transcribed_RNA"/>
</dbReference>
<reference evidence="17 18" key="2">
    <citation type="journal article" date="2018" name="Elife">
        <title>Firefly genomes illuminate parallel origins of bioluminescence in beetles.</title>
        <authorList>
            <person name="Fallon T.R."/>
            <person name="Lower S.E."/>
            <person name="Chang C.H."/>
            <person name="Bessho-Uehara M."/>
            <person name="Martin G.J."/>
            <person name="Bewick A.J."/>
            <person name="Behringer M."/>
            <person name="Debat H.J."/>
            <person name="Wong I."/>
            <person name="Day J.C."/>
            <person name="Suvorov A."/>
            <person name="Silva C.J."/>
            <person name="Stanger-Hall K.F."/>
            <person name="Hall D.W."/>
            <person name="Schmitz R.J."/>
            <person name="Nelson D.R."/>
            <person name="Lewis S.M."/>
            <person name="Shigenobu S."/>
            <person name="Bybee S.M."/>
            <person name="Larracuente A.M."/>
            <person name="Oba Y."/>
            <person name="Weng J.K."/>
        </authorList>
    </citation>
    <scope>NUCLEOTIDE SEQUENCE [LARGE SCALE GENOMIC DNA]</scope>
    <source>
        <strain evidence="17">1611_PpyrPB1</strain>
        <tissue evidence="17">Whole body</tissue>
    </source>
</reference>
<proteinExistence type="inferred from homology"/>
<dbReference type="GO" id="GO:0030674">
    <property type="term" value="F:protein-macromolecule adaptor activity"/>
    <property type="evidence" value="ECO:0007669"/>
    <property type="project" value="TreeGrafter"/>
</dbReference>
<dbReference type="InterPro" id="IPR024763">
    <property type="entry name" value="VPS11_C"/>
</dbReference>
<keyword evidence="10" id="KW-0458">Lysosome</keyword>
<dbReference type="GO" id="GO:0030897">
    <property type="term" value="C:HOPS complex"/>
    <property type="evidence" value="ECO:0007669"/>
    <property type="project" value="TreeGrafter"/>
</dbReference>
<dbReference type="InterPro" id="IPR001841">
    <property type="entry name" value="Znf_RING"/>
</dbReference>
<dbReference type="Gene3D" id="1.25.40.10">
    <property type="entry name" value="Tetratricopeptide repeat domain"/>
    <property type="match status" value="1"/>
</dbReference>
<dbReference type="AlphaFoldDB" id="A0A1Y1K3U0"/>
<evidence type="ECO:0000256" key="12">
    <source>
        <dbReference type="PROSITE-ProRule" id="PRU00175"/>
    </source>
</evidence>
<dbReference type="Gene3D" id="2.130.10.10">
    <property type="entry name" value="YVTN repeat-like/Quinoprotein amine dehydrogenase"/>
    <property type="match status" value="1"/>
</dbReference>
<feature type="region of interest" description="Disordered" evidence="14">
    <location>
        <begin position="932"/>
        <end position="1014"/>
    </location>
</feature>
<dbReference type="InterPro" id="IPR016528">
    <property type="entry name" value="VPS11"/>
</dbReference>
<accession>A0A1Y1K3U0</accession>
<keyword evidence="5" id="KW-0479">Metal-binding</keyword>